<organism evidence="7 8">
    <name type="scientific">Candidatus Uhrbacteria bacterium RIFCSPLOWO2_02_FULL_49_11</name>
    <dbReference type="NCBI Taxonomy" id="1802409"/>
    <lineage>
        <taxon>Bacteria</taxon>
        <taxon>Candidatus Uhriibacteriota</taxon>
    </lineage>
</organism>
<dbReference type="InterPro" id="IPR047952">
    <property type="entry name" value="Transpos_IS4"/>
</dbReference>
<dbReference type="InterPro" id="IPR025399">
    <property type="entry name" value="DUF4372"/>
</dbReference>
<dbReference type="InterPro" id="IPR002559">
    <property type="entry name" value="Transposase_11"/>
</dbReference>
<evidence type="ECO:0000259" key="5">
    <source>
        <dbReference type="Pfam" id="PF01609"/>
    </source>
</evidence>
<dbReference type="PANTHER" id="PTHR33258:SF1">
    <property type="entry name" value="TRANSPOSASE INSL FOR INSERTION SEQUENCE ELEMENT IS186A-RELATED"/>
    <property type="match status" value="1"/>
</dbReference>
<dbReference type="NCBIfam" id="NF033592">
    <property type="entry name" value="transpos_IS4_1"/>
    <property type="match status" value="1"/>
</dbReference>
<comment type="caution">
    <text evidence="7">The sequence shown here is derived from an EMBL/GenBank/DDBJ whole genome shotgun (WGS) entry which is preliminary data.</text>
</comment>
<dbReference type="EMBL" id="MGER01000056">
    <property type="protein sequence ID" value="OGL87796.1"/>
    <property type="molecule type" value="Genomic_DNA"/>
</dbReference>
<dbReference type="PANTHER" id="PTHR33258">
    <property type="entry name" value="TRANSPOSASE INSL FOR INSERTION SEQUENCE ELEMENT IS186A-RELATED"/>
    <property type="match status" value="1"/>
</dbReference>
<feature type="domain" description="DUF4372" evidence="6">
    <location>
        <begin position="4"/>
        <end position="76"/>
    </location>
</feature>
<evidence type="ECO:0000313" key="8">
    <source>
        <dbReference type="Proteomes" id="UP000178264"/>
    </source>
</evidence>
<dbReference type="Proteomes" id="UP000178264">
    <property type="component" value="Unassembled WGS sequence"/>
</dbReference>
<dbReference type="Gene3D" id="3.90.350.10">
    <property type="entry name" value="Transposase Inhibitor Protein From Tn5, Chain A, domain 1"/>
    <property type="match status" value="1"/>
</dbReference>
<feature type="domain" description="Transposase IS4-like" evidence="5">
    <location>
        <begin position="125"/>
        <end position="334"/>
    </location>
</feature>
<evidence type="ECO:0000256" key="2">
    <source>
        <dbReference type="ARBA" id="ARBA00022578"/>
    </source>
</evidence>
<evidence type="ECO:0000313" key="7">
    <source>
        <dbReference type="EMBL" id="OGL87796.1"/>
    </source>
</evidence>
<dbReference type="SUPFAM" id="SSF53098">
    <property type="entry name" value="Ribonuclease H-like"/>
    <property type="match status" value="1"/>
</dbReference>
<accession>A0A1F7VBA6</accession>
<name>A0A1F7VBA6_9BACT</name>
<dbReference type="InterPro" id="IPR012337">
    <property type="entry name" value="RNaseH-like_sf"/>
</dbReference>
<evidence type="ECO:0000256" key="1">
    <source>
        <dbReference type="ARBA" id="ARBA00010075"/>
    </source>
</evidence>
<proteinExistence type="inferred from homology"/>
<protein>
    <submittedName>
        <fullName evidence="7">Transposase</fullName>
    </submittedName>
</protein>
<gene>
    <name evidence="7" type="ORF">A3I42_02030</name>
</gene>
<evidence type="ECO:0000256" key="3">
    <source>
        <dbReference type="ARBA" id="ARBA00023125"/>
    </source>
</evidence>
<sequence>MYQGKYVFSQIMDWVVRYQLDQCVARYHGEYWVKNFSCWEQFLALVFGQLSFRKSLRDIVVCLAAHREKLYHFGFRSLVARNTLAHANEERDWRIWRDYAALLIREAQVLYAQDHPADLELNGPAYVVDSTTIELCLRLFPWARLVKKRAALKLHLELNLAGNIPSFFDFSSGKEPDVFFLDRIAFEPGAYYVMDRGYVDFARLYAIHHANAFFVTRAKDNLSFRRLYSHPADKNKGVRCDQTIVLAGYKARKDYPEHLRRIKYYDAETEQRYVFLTNNFDLDAQTVALLYKYRWQIELFFKWVKQHLSIEVFWGRSENAVKTQICTALCSYLLVAIMKKKLGITRNSYEILQILSVSLFDKKPLFQLISEFVLSEESEQAQKQARL</sequence>
<dbReference type="Pfam" id="PF14294">
    <property type="entry name" value="DUF4372"/>
    <property type="match status" value="1"/>
</dbReference>
<reference evidence="7 8" key="1">
    <citation type="journal article" date="2016" name="Nat. Commun.">
        <title>Thousands of microbial genomes shed light on interconnected biogeochemical processes in an aquifer system.</title>
        <authorList>
            <person name="Anantharaman K."/>
            <person name="Brown C.T."/>
            <person name="Hug L.A."/>
            <person name="Sharon I."/>
            <person name="Castelle C.J."/>
            <person name="Probst A.J."/>
            <person name="Thomas B.C."/>
            <person name="Singh A."/>
            <person name="Wilkins M.J."/>
            <person name="Karaoz U."/>
            <person name="Brodie E.L."/>
            <person name="Williams K.H."/>
            <person name="Hubbard S.S."/>
            <person name="Banfield J.F."/>
        </authorList>
    </citation>
    <scope>NUCLEOTIDE SEQUENCE [LARGE SCALE GENOMIC DNA]</scope>
</reference>
<evidence type="ECO:0000256" key="4">
    <source>
        <dbReference type="ARBA" id="ARBA00023172"/>
    </source>
</evidence>
<evidence type="ECO:0000259" key="6">
    <source>
        <dbReference type="Pfam" id="PF14294"/>
    </source>
</evidence>
<dbReference type="GO" id="GO:0004803">
    <property type="term" value="F:transposase activity"/>
    <property type="evidence" value="ECO:0007669"/>
    <property type="project" value="InterPro"/>
</dbReference>
<dbReference type="AlphaFoldDB" id="A0A1F7VBA6"/>
<dbReference type="GO" id="GO:0003677">
    <property type="term" value="F:DNA binding"/>
    <property type="evidence" value="ECO:0007669"/>
    <property type="project" value="UniProtKB-KW"/>
</dbReference>
<keyword evidence="4" id="KW-0233">DNA recombination</keyword>
<comment type="similarity">
    <text evidence="1">Belongs to the transposase 11 family.</text>
</comment>
<dbReference type="Pfam" id="PF01609">
    <property type="entry name" value="DDE_Tnp_1"/>
    <property type="match status" value="1"/>
</dbReference>
<dbReference type="GO" id="GO:0006313">
    <property type="term" value="P:DNA transposition"/>
    <property type="evidence" value="ECO:0007669"/>
    <property type="project" value="InterPro"/>
</dbReference>
<keyword evidence="2" id="KW-0815">Transposition</keyword>
<keyword evidence="3" id="KW-0238">DNA-binding</keyword>
<feature type="non-terminal residue" evidence="7">
    <location>
        <position position="387"/>
    </location>
</feature>